<proteinExistence type="inferred from homology"/>
<dbReference type="PANTHER" id="PTHR12832">
    <property type="entry name" value="TESTIS-SPECIFIC PROTEIN PBS13 T-COMPLEX 11"/>
    <property type="match status" value="1"/>
</dbReference>
<dbReference type="InterPro" id="IPR008862">
    <property type="entry name" value="Tcp11"/>
</dbReference>
<accession>A0A0D8XZ37</accession>
<dbReference type="PANTHER" id="PTHR12832:SF11">
    <property type="entry name" value="LD23868P"/>
    <property type="match status" value="1"/>
</dbReference>
<dbReference type="Pfam" id="PF05794">
    <property type="entry name" value="Tcp11"/>
    <property type="match status" value="1"/>
</dbReference>
<dbReference type="Proteomes" id="UP000053766">
    <property type="component" value="Unassembled WGS sequence"/>
</dbReference>
<dbReference type="GO" id="GO:0015986">
    <property type="term" value="P:proton motive force-driven ATP synthesis"/>
    <property type="evidence" value="ECO:0007669"/>
    <property type="project" value="InterPro"/>
</dbReference>
<evidence type="ECO:0000256" key="1">
    <source>
        <dbReference type="ARBA" id="ARBA00010954"/>
    </source>
</evidence>
<organism evidence="3 4">
    <name type="scientific">Dictyocaulus viviparus</name>
    <name type="common">Bovine lungworm</name>
    <dbReference type="NCBI Taxonomy" id="29172"/>
    <lineage>
        <taxon>Eukaryota</taxon>
        <taxon>Metazoa</taxon>
        <taxon>Ecdysozoa</taxon>
        <taxon>Nematoda</taxon>
        <taxon>Chromadorea</taxon>
        <taxon>Rhabditida</taxon>
        <taxon>Rhabditina</taxon>
        <taxon>Rhabditomorpha</taxon>
        <taxon>Strongyloidea</taxon>
        <taxon>Metastrongylidae</taxon>
        <taxon>Dictyocaulus</taxon>
    </lineage>
</organism>
<dbReference type="GO" id="GO:0015078">
    <property type="term" value="F:proton transmembrane transporter activity"/>
    <property type="evidence" value="ECO:0007669"/>
    <property type="project" value="InterPro"/>
</dbReference>
<dbReference type="GO" id="GO:0005743">
    <property type="term" value="C:mitochondrial inner membrane"/>
    <property type="evidence" value="ECO:0007669"/>
    <property type="project" value="UniProtKB-SubCell"/>
</dbReference>
<sequence length="513" mass="58091">MDQGGGRLPPDYESEVGKDLDDDASVESKKRKLSQEDPNASSSSQNTPHLPLWVAGGSPPQFVAPEELLKMSVAMDNLALVHEIAIDPDFSVSDIPENPIEAATILDDILSEGHVRLRAEVNSILDEIDLLGRLCAPERDPLVEKLRHEDGIIEMIKGIFRLIDVMKNDLTNYTISKNRAAVEEYSSRFEYREFMKYLEKFPGIFIILAHFKYTIISIFSDGTVMTKQWLKMAYLNVYSSLFLNSPPDAKREKFDTENPSDEEVIKSTSNGYLRLIECENPSPFPETFRIDKVRLQALSEKFLQLNVVTGALFISCNLAGKQIAESEGFKKSLKDQLIIITNDIEAKKAICEQCVTNVYKYASTLAIVFSSEQEQALREQIMALSDAKNRIRNLVCTRISTFVEEMLQSPSEVPRRLLPGLSIIQSELCAFTARYTALGLGILWGAYRLRQIREYHADIREWEHEKAVAKAASEAKQKKWLSKDEMRYIMKVADIPFEDGVAQLGVVDLFRDE</sequence>
<keyword evidence="4" id="KW-1185">Reference proteome</keyword>
<dbReference type="AlphaFoldDB" id="A0A0D8XZ37"/>
<feature type="compositionally biased region" description="Polar residues" evidence="2">
    <location>
        <begin position="36"/>
        <end position="48"/>
    </location>
</feature>
<name>A0A0D8XZ37_DICVI</name>
<feature type="region of interest" description="Disordered" evidence="2">
    <location>
        <begin position="1"/>
        <end position="53"/>
    </location>
</feature>
<gene>
    <name evidence="3" type="ORF">DICVIV_04136</name>
</gene>
<evidence type="ECO:0000313" key="4">
    <source>
        <dbReference type="Proteomes" id="UP000053766"/>
    </source>
</evidence>
<dbReference type="OrthoDB" id="276323at2759"/>
<dbReference type="GO" id="GO:0045259">
    <property type="term" value="C:proton-transporting ATP synthase complex"/>
    <property type="evidence" value="ECO:0007669"/>
    <property type="project" value="UniProtKB-KW"/>
</dbReference>
<evidence type="ECO:0000256" key="2">
    <source>
        <dbReference type="SAM" id="MobiDB-lite"/>
    </source>
</evidence>
<evidence type="ECO:0000313" key="3">
    <source>
        <dbReference type="EMBL" id="KJH49715.1"/>
    </source>
</evidence>
<comment type="similarity">
    <text evidence="1">Belongs to the TCP11 family.</text>
</comment>
<protein>
    <submittedName>
        <fullName evidence="3">T-complex protein 11</fullName>
    </submittedName>
</protein>
<dbReference type="STRING" id="29172.A0A0D8XZ37"/>
<reference evidence="4" key="2">
    <citation type="journal article" date="2016" name="Sci. Rep.">
        <title>Dictyocaulus viviparus genome, variome and transcriptome elucidate lungworm biology and support future intervention.</title>
        <authorList>
            <person name="McNulty S.N."/>
            <person name="Strube C."/>
            <person name="Rosa B.A."/>
            <person name="Martin J.C."/>
            <person name="Tyagi R."/>
            <person name="Choi Y.J."/>
            <person name="Wang Q."/>
            <person name="Hallsworth Pepin K."/>
            <person name="Zhang X."/>
            <person name="Ozersky P."/>
            <person name="Wilson R.K."/>
            <person name="Sternberg P.W."/>
            <person name="Gasser R.B."/>
            <person name="Mitreva M."/>
        </authorList>
    </citation>
    <scope>NUCLEOTIDE SEQUENCE [LARGE SCALE GENOMIC DNA]</scope>
    <source>
        <strain evidence="4">HannoverDv2000</strain>
    </source>
</reference>
<dbReference type="EMBL" id="KN716225">
    <property type="protein sequence ID" value="KJH49715.1"/>
    <property type="molecule type" value="Genomic_DNA"/>
</dbReference>
<dbReference type="GO" id="GO:0007165">
    <property type="term" value="P:signal transduction"/>
    <property type="evidence" value="ECO:0007669"/>
    <property type="project" value="TreeGrafter"/>
</dbReference>
<reference evidence="3 4" key="1">
    <citation type="submission" date="2013-11" db="EMBL/GenBank/DDBJ databases">
        <title>Draft genome of the bovine lungworm Dictyocaulus viviparus.</title>
        <authorList>
            <person name="Mitreva M."/>
        </authorList>
    </citation>
    <scope>NUCLEOTIDE SEQUENCE [LARGE SCALE GENOMIC DNA]</scope>
    <source>
        <strain evidence="3 4">HannoverDv2000</strain>
    </source>
</reference>